<organism evidence="2">
    <name type="scientific">Caldiarchaeum subterraneum</name>
    <dbReference type="NCBI Taxonomy" id="311458"/>
    <lineage>
        <taxon>Archaea</taxon>
        <taxon>Nitrososphaerota</taxon>
        <taxon>Candidatus Caldarchaeales</taxon>
        <taxon>Candidatus Caldarchaeaceae</taxon>
        <taxon>Candidatus Caldarchaeum</taxon>
    </lineage>
</organism>
<feature type="domain" description="DOD-type homing endonuclease" evidence="1">
    <location>
        <begin position="136"/>
        <end position="218"/>
    </location>
</feature>
<dbReference type="PROSITE" id="PS50819">
    <property type="entry name" value="INTEIN_ENDONUCLEASE"/>
    <property type="match status" value="1"/>
</dbReference>
<protein>
    <recommendedName>
        <fullName evidence="1">DOD-type homing endonuclease domain-containing protein</fullName>
    </recommendedName>
</protein>
<dbReference type="AlphaFoldDB" id="A0A7C4DYY5"/>
<dbReference type="Gene3D" id="3.10.28.10">
    <property type="entry name" value="Homing endonucleases"/>
    <property type="match status" value="1"/>
</dbReference>
<dbReference type="InterPro" id="IPR004042">
    <property type="entry name" value="Intein_endonuc_central"/>
</dbReference>
<dbReference type="InterPro" id="IPR027434">
    <property type="entry name" value="Homing_endonucl"/>
</dbReference>
<proteinExistence type="predicted"/>
<comment type="caution">
    <text evidence="2">The sequence shown here is derived from an EMBL/GenBank/DDBJ whole genome shotgun (WGS) entry which is preliminary data.</text>
</comment>
<evidence type="ECO:0000259" key="1">
    <source>
        <dbReference type="PROSITE" id="PS50819"/>
    </source>
</evidence>
<name>A0A7C4DYY5_CALS0</name>
<dbReference type="GO" id="GO:0004519">
    <property type="term" value="F:endonuclease activity"/>
    <property type="evidence" value="ECO:0007669"/>
    <property type="project" value="InterPro"/>
</dbReference>
<accession>A0A7C4DYY5</accession>
<dbReference type="EMBL" id="DTAD01000007">
    <property type="protein sequence ID" value="HGN89579.1"/>
    <property type="molecule type" value="Genomic_DNA"/>
</dbReference>
<evidence type="ECO:0000313" key="2">
    <source>
        <dbReference type="EMBL" id="HGN89579.1"/>
    </source>
</evidence>
<sequence>MGLETFDVLAALPPTYIRRYVRSVDEELIIVEGTSGGKRFRDILPRYIYFDQECSYNIGLWLGDRWGGKSRVGIKNKDVELIDAFYWFLRKKMKQDNPKILVIKKSSNITIEPTTTINLPTTPVEVIENTMFGPWIYAVFVQNGALRTKVMNQIEQSLRAICDSSGEEVAASFMAGLLDAEGGCEHNKKRVTISVSLRKKSGNFEFGLYAYLLRRLGVKFFTVRDDESIVLRIPRGQLPVLVDKVASKMRCSRKVSLLQQWAGG</sequence>
<gene>
    <name evidence="2" type="ORF">ENT82_00400</name>
</gene>
<reference evidence="2" key="1">
    <citation type="journal article" date="2020" name="mSystems">
        <title>Genome- and Community-Level Interaction Insights into Carbon Utilization and Element Cycling Functions of Hydrothermarchaeota in Hydrothermal Sediment.</title>
        <authorList>
            <person name="Zhou Z."/>
            <person name="Liu Y."/>
            <person name="Xu W."/>
            <person name="Pan J."/>
            <person name="Luo Z.H."/>
            <person name="Li M."/>
        </authorList>
    </citation>
    <scope>NUCLEOTIDE SEQUENCE [LARGE SCALE GENOMIC DNA]</scope>
    <source>
        <strain evidence="2">SpSt-613</strain>
    </source>
</reference>